<dbReference type="InterPro" id="IPR037066">
    <property type="entry name" value="Plug_dom_sf"/>
</dbReference>
<reference evidence="8 9" key="1">
    <citation type="submission" date="2015-04" db="EMBL/GenBank/DDBJ databases">
        <title>Draft Genome Sequence of the Novel Agar-Digesting Marine Bacterium Q1.</title>
        <authorList>
            <person name="Li Y."/>
            <person name="Li D."/>
            <person name="Chen G."/>
            <person name="Du Z."/>
        </authorList>
    </citation>
    <scope>NUCLEOTIDE SEQUENCE [LARGE SCALE GENOMIC DNA]</scope>
    <source>
        <strain evidence="8 9">Q1</strain>
    </source>
</reference>
<keyword evidence="4" id="KW-0798">TonB box</keyword>
<dbReference type="PANTHER" id="PTHR40980:SF3">
    <property type="entry name" value="TONB-DEPENDENT RECEPTOR-LIKE BETA-BARREL DOMAIN-CONTAINING PROTEIN"/>
    <property type="match status" value="1"/>
</dbReference>
<evidence type="ECO:0000256" key="5">
    <source>
        <dbReference type="SAM" id="SignalP"/>
    </source>
</evidence>
<evidence type="ECO:0000313" key="9">
    <source>
        <dbReference type="Proteomes" id="UP000037600"/>
    </source>
</evidence>
<organism evidence="8 9">
    <name type="scientific">Catenovulum maritimum</name>
    <dbReference type="NCBI Taxonomy" id="1513271"/>
    <lineage>
        <taxon>Bacteria</taxon>
        <taxon>Pseudomonadati</taxon>
        <taxon>Pseudomonadota</taxon>
        <taxon>Gammaproteobacteria</taxon>
        <taxon>Alteromonadales</taxon>
        <taxon>Alteromonadaceae</taxon>
        <taxon>Catenovulum</taxon>
    </lineage>
</organism>
<sequence length="1120" mass="124320">MFKRKSLAEQIRLHLLASATVLAPISLQNVYAAEEQAEDTEVIEVTGVRNALKEANFLKKNASQIMDAISSEDIGKLPDTNVAEALQRITGVQIFRNETGDGAGFQVRGISQNRVEVNGRSMVSNGDGNRSNAFDSTSSALFKGIEVIKSPMADTTEGALGAVIRLKTFKPLDFKNSHTFSGQYQYLDSTNNDKGVIGTALAAGKWEVNDGLFGALINVSYEDRDITTNRFGAEWGLPNNRPNVQCGAGSGNTAVGVFDPAISEPSLEHPCAYLAQGTINHADGSVSSGVDYPVSDLRYGLDENGNPRSVQSVEPRLAYSIYHPDNFVFERKPFNNKKSGLDVNLQWSPNEDLEFYLQATYQKFEQFRPQTKIVIPAGGGGNNSRLADGFVIQEFERAPSGNEYSVCADQSQAAAGQTLYCPEQNNVVRGVLVAGRLQSDAVRFANNNQNSEQTQKTIATGFKWLAQDWEVTADLNISQAKQYTDGLNLSMNFSVSPDSYWDFRDNRFDIPTVGIIGSDTFYDSASDTCFSQVLADPDVIDSKFIKGEVDPTCGTDILSYENFSFGGFNGEESWFGNEETEFKLDADRYLDISLFDGAFNFTMFEMGARFTTAKFWRKQNQIKRIDDPNANPNVNLNVDPIVGDSNRDGIAGGDAINKFIEMEEFEPSFVIDGVAPTPDFLTDYTASTLFPRSWLTPVFGEQYNLWFDRLTGHAFWRENIGNQYQVNEDSQAAYLKLNFEGEIGSVAYTGNFGARYINYDYEIESRNLNFDPQTAQPITEPVEIVSLDGITETVSLSTYSLNVEERSIDKILPSANVSFAFTDKLFLRTAFATAISMPNPVDLAETAPVPQNTDEDVLNYRTGNADLLPYEASQFDVSLEWYFSDTGLLSAALFKKDISRFITRVSRIRKPGPEDGLGEAIENSNTLLKENRPINTSGGTIEGFEFTYRTTFDFLQGWQSGFGTEFNYTYINSSQDSGSNELTGEALPVQDQSENSYNFVGFYEKYGFSARIAYNYRDRSYKTIKSIDPDRGGYLSLTEVEGQSDPYIEVYSNNAPEFERARGQVDVSLNYQINKHYSLFAQASNITKEPIEKFVALPGMTSSFLDVGASYKAGIRISFK</sequence>
<evidence type="ECO:0000256" key="2">
    <source>
        <dbReference type="ARBA" id="ARBA00023136"/>
    </source>
</evidence>
<comment type="caution">
    <text evidence="8">The sequence shown here is derived from an EMBL/GenBank/DDBJ whole genome shotgun (WGS) entry which is preliminary data.</text>
</comment>
<name>A0A0J8GRY6_9ALTE</name>
<comment type="similarity">
    <text evidence="4">Belongs to the TonB-dependent receptor family.</text>
</comment>
<dbReference type="InterPro" id="IPR000531">
    <property type="entry name" value="Beta-barrel_TonB"/>
</dbReference>
<accession>A0A0J8GRY6</accession>
<dbReference type="RefSeq" id="WP_048694983.1">
    <property type="nucleotide sequence ID" value="NZ_KQ130504.1"/>
</dbReference>
<comment type="subcellular location">
    <subcellularLocation>
        <location evidence="1 4">Cell outer membrane</location>
    </subcellularLocation>
</comment>
<dbReference type="InterPro" id="IPR036942">
    <property type="entry name" value="Beta-barrel_TonB_sf"/>
</dbReference>
<keyword evidence="5" id="KW-0732">Signal</keyword>
<dbReference type="SUPFAM" id="SSF56935">
    <property type="entry name" value="Porins"/>
    <property type="match status" value="1"/>
</dbReference>
<dbReference type="InterPro" id="IPR010104">
    <property type="entry name" value="TonB_rcpt_bac"/>
</dbReference>
<dbReference type="Gene3D" id="2.40.170.20">
    <property type="entry name" value="TonB-dependent receptor, beta-barrel domain"/>
    <property type="match status" value="1"/>
</dbReference>
<dbReference type="PATRIC" id="fig|1513271.3.peg.3387"/>
<dbReference type="STRING" id="1513271.XM47_16460"/>
<evidence type="ECO:0000313" key="8">
    <source>
        <dbReference type="EMBL" id="KMT64054.1"/>
    </source>
</evidence>
<feature type="chain" id="PRO_5005298519" description="TonB-dependent receptor" evidence="5">
    <location>
        <begin position="33"/>
        <end position="1120"/>
    </location>
</feature>
<evidence type="ECO:0000256" key="3">
    <source>
        <dbReference type="ARBA" id="ARBA00023237"/>
    </source>
</evidence>
<dbReference type="Proteomes" id="UP000037600">
    <property type="component" value="Unassembled WGS sequence"/>
</dbReference>
<dbReference type="Pfam" id="PF00593">
    <property type="entry name" value="TonB_dep_Rec_b-barrel"/>
    <property type="match status" value="1"/>
</dbReference>
<keyword evidence="9" id="KW-1185">Reference proteome</keyword>
<gene>
    <name evidence="8" type="ORF">XM47_16460</name>
</gene>
<evidence type="ECO:0000256" key="1">
    <source>
        <dbReference type="ARBA" id="ARBA00004442"/>
    </source>
</evidence>
<dbReference type="GO" id="GO:0009279">
    <property type="term" value="C:cell outer membrane"/>
    <property type="evidence" value="ECO:0007669"/>
    <property type="project" value="UniProtKB-SubCell"/>
</dbReference>
<feature type="domain" description="TonB-dependent receptor plug" evidence="7">
    <location>
        <begin position="60"/>
        <end position="162"/>
    </location>
</feature>
<evidence type="ECO:0000259" key="6">
    <source>
        <dbReference type="Pfam" id="PF00593"/>
    </source>
</evidence>
<evidence type="ECO:0008006" key="10">
    <source>
        <dbReference type="Google" id="ProtNLM"/>
    </source>
</evidence>
<proteinExistence type="inferred from homology"/>
<evidence type="ECO:0000259" key="7">
    <source>
        <dbReference type="Pfam" id="PF07715"/>
    </source>
</evidence>
<dbReference type="Pfam" id="PF07715">
    <property type="entry name" value="Plug"/>
    <property type="match status" value="1"/>
</dbReference>
<feature type="signal peptide" evidence="5">
    <location>
        <begin position="1"/>
        <end position="32"/>
    </location>
</feature>
<dbReference type="OrthoDB" id="8727862at2"/>
<dbReference type="AlphaFoldDB" id="A0A0J8GRY6"/>
<dbReference type="EMBL" id="LAZL01000033">
    <property type="protein sequence ID" value="KMT64054.1"/>
    <property type="molecule type" value="Genomic_DNA"/>
</dbReference>
<dbReference type="InterPro" id="IPR012910">
    <property type="entry name" value="Plug_dom"/>
</dbReference>
<dbReference type="NCBIfam" id="TIGR01782">
    <property type="entry name" value="TonB-Xanth-Caul"/>
    <property type="match status" value="1"/>
</dbReference>
<protein>
    <recommendedName>
        <fullName evidence="10">TonB-dependent receptor</fullName>
    </recommendedName>
</protein>
<dbReference type="PANTHER" id="PTHR40980">
    <property type="entry name" value="PLUG DOMAIN-CONTAINING PROTEIN"/>
    <property type="match status" value="1"/>
</dbReference>
<keyword evidence="3" id="KW-0998">Cell outer membrane</keyword>
<feature type="domain" description="TonB-dependent receptor-like beta-barrel" evidence="6">
    <location>
        <begin position="686"/>
        <end position="1086"/>
    </location>
</feature>
<evidence type="ECO:0000256" key="4">
    <source>
        <dbReference type="RuleBase" id="RU003357"/>
    </source>
</evidence>
<dbReference type="Gene3D" id="2.170.130.10">
    <property type="entry name" value="TonB-dependent receptor, plug domain"/>
    <property type="match status" value="1"/>
</dbReference>
<keyword evidence="2 4" id="KW-0472">Membrane</keyword>